<dbReference type="EMBL" id="JAPFFF010000006">
    <property type="protein sequence ID" value="KAK8887479.1"/>
    <property type="molecule type" value="Genomic_DNA"/>
</dbReference>
<dbReference type="Proteomes" id="UP001470230">
    <property type="component" value="Unassembled WGS sequence"/>
</dbReference>
<proteinExistence type="predicted"/>
<name>A0ABR2K8P8_9EUKA</name>
<comment type="caution">
    <text evidence="2">The sequence shown here is derived from an EMBL/GenBank/DDBJ whole genome shotgun (WGS) entry which is preliminary data.</text>
</comment>
<protein>
    <recommendedName>
        <fullName evidence="4">GOLD domain-containing protein</fullName>
    </recommendedName>
</protein>
<sequence length="197" mass="23173">MFLYLLLYRYANNSFDFYDRTYPSNIVLYLEPLDHFEFYMKEKIWTVISDVNGQDGFFLEIKSSKDGDTIEHGTFDEESHLMAVSFKERNYSLSFSNEGINQIKFSLVFTKDILNVSHIINNDIKIGDFVFPIIDYELTNSTLNNFLFEDKATTNYIYLYIAFGVQLGMSFFIMIFCSKLCCSCCHPRYLSQNEKQD</sequence>
<gene>
    <name evidence="2" type="ORF">M9Y10_038526</name>
</gene>
<keyword evidence="1" id="KW-1133">Transmembrane helix</keyword>
<accession>A0ABR2K8P8</accession>
<keyword evidence="1" id="KW-0812">Transmembrane</keyword>
<feature type="transmembrane region" description="Helical" evidence="1">
    <location>
        <begin position="157"/>
        <end position="176"/>
    </location>
</feature>
<organism evidence="2 3">
    <name type="scientific">Tritrichomonas musculus</name>
    <dbReference type="NCBI Taxonomy" id="1915356"/>
    <lineage>
        <taxon>Eukaryota</taxon>
        <taxon>Metamonada</taxon>
        <taxon>Parabasalia</taxon>
        <taxon>Tritrichomonadida</taxon>
        <taxon>Tritrichomonadidae</taxon>
        <taxon>Tritrichomonas</taxon>
    </lineage>
</organism>
<reference evidence="2 3" key="1">
    <citation type="submission" date="2024-04" db="EMBL/GenBank/DDBJ databases">
        <title>Tritrichomonas musculus Genome.</title>
        <authorList>
            <person name="Alves-Ferreira E."/>
            <person name="Grigg M."/>
            <person name="Lorenzi H."/>
            <person name="Galac M."/>
        </authorList>
    </citation>
    <scope>NUCLEOTIDE SEQUENCE [LARGE SCALE GENOMIC DNA]</scope>
    <source>
        <strain evidence="2 3">EAF2021</strain>
    </source>
</reference>
<evidence type="ECO:0000313" key="2">
    <source>
        <dbReference type="EMBL" id="KAK8887479.1"/>
    </source>
</evidence>
<evidence type="ECO:0008006" key="4">
    <source>
        <dbReference type="Google" id="ProtNLM"/>
    </source>
</evidence>
<evidence type="ECO:0000313" key="3">
    <source>
        <dbReference type="Proteomes" id="UP001470230"/>
    </source>
</evidence>
<evidence type="ECO:0000256" key="1">
    <source>
        <dbReference type="SAM" id="Phobius"/>
    </source>
</evidence>
<keyword evidence="3" id="KW-1185">Reference proteome</keyword>
<keyword evidence="1" id="KW-0472">Membrane</keyword>